<dbReference type="PANTHER" id="PTHR26379">
    <property type="entry name" value="BTB/POZ AND MATH DOMAIN-CONTAINING PROTEIN 1"/>
    <property type="match status" value="1"/>
</dbReference>
<comment type="similarity">
    <text evidence="2">Belongs to the Tdpoz family.</text>
</comment>
<dbReference type="Gene3D" id="3.30.710.10">
    <property type="entry name" value="Potassium Channel Kv1.1, Chain A"/>
    <property type="match status" value="1"/>
</dbReference>
<dbReference type="OMA" id="RIGGYDW"/>
<protein>
    <submittedName>
        <fullName evidence="5">Uncharacterized protein</fullName>
    </submittedName>
</protein>
<organism evidence="5 6">
    <name type="scientific">Triticum turgidum subsp. durum</name>
    <name type="common">Durum wheat</name>
    <name type="synonym">Triticum durum</name>
    <dbReference type="NCBI Taxonomy" id="4567"/>
    <lineage>
        <taxon>Eukaryota</taxon>
        <taxon>Viridiplantae</taxon>
        <taxon>Streptophyta</taxon>
        <taxon>Embryophyta</taxon>
        <taxon>Tracheophyta</taxon>
        <taxon>Spermatophyta</taxon>
        <taxon>Magnoliopsida</taxon>
        <taxon>Liliopsida</taxon>
        <taxon>Poales</taxon>
        <taxon>Poaceae</taxon>
        <taxon>BOP clade</taxon>
        <taxon>Pooideae</taxon>
        <taxon>Triticodae</taxon>
        <taxon>Triticeae</taxon>
        <taxon>Triticinae</taxon>
        <taxon>Triticum</taxon>
    </lineage>
</organism>
<name>A0A9R1P4U3_TRITD</name>
<evidence type="ECO:0000313" key="5">
    <source>
        <dbReference type="EMBL" id="VAH36871.1"/>
    </source>
</evidence>
<dbReference type="Gramene" id="TRITD2Av1G262660.1">
    <property type="protein sequence ID" value="TRITD2Av1G262660.1"/>
    <property type="gene ID" value="TRITD2Av1G262660"/>
</dbReference>
<dbReference type="PROSITE" id="PS50097">
    <property type="entry name" value="BTB"/>
    <property type="match status" value="1"/>
</dbReference>
<dbReference type="SUPFAM" id="SSF54695">
    <property type="entry name" value="POZ domain"/>
    <property type="match status" value="1"/>
</dbReference>
<dbReference type="PANTHER" id="PTHR26379:SF388">
    <property type="entry name" value="OS04G0625700 PROTEIN"/>
    <property type="match status" value="1"/>
</dbReference>
<dbReference type="InterPro" id="IPR008974">
    <property type="entry name" value="TRAF-like"/>
</dbReference>
<dbReference type="InterPro" id="IPR000210">
    <property type="entry name" value="BTB/POZ_dom"/>
</dbReference>
<dbReference type="Gene3D" id="6.10.250.3030">
    <property type="match status" value="1"/>
</dbReference>
<evidence type="ECO:0000259" key="3">
    <source>
        <dbReference type="PROSITE" id="PS50097"/>
    </source>
</evidence>
<dbReference type="Gene3D" id="2.60.210.10">
    <property type="entry name" value="Apoptosis, Tumor Necrosis Factor Receptor Associated Protein 2, Chain A"/>
    <property type="match status" value="1"/>
</dbReference>
<evidence type="ECO:0000313" key="6">
    <source>
        <dbReference type="Proteomes" id="UP000324705"/>
    </source>
</evidence>
<feature type="domain" description="BTB" evidence="3">
    <location>
        <begin position="175"/>
        <end position="236"/>
    </location>
</feature>
<proteinExistence type="inferred from homology"/>
<dbReference type="InterPro" id="IPR011333">
    <property type="entry name" value="SKP1/BTB/POZ_sf"/>
</dbReference>
<dbReference type="GO" id="GO:0016567">
    <property type="term" value="P:protein ubiquitination"/>
    <property type="evidence" value="ECO:0007669"/>
    <property type="project" value="InterPro"/>
</dbReference>
<sequence>MAGERVPEKITSSKILAETTATLSLEVTNYLQLTGMGVSKFVSSPAFRIGGYDWRIDFFLDGENEDCAGNASAFLTYLSQDVDVSTKFRMRMLEKKGRSPPVASFDVSKRVFSSGPYKDDSWGHYKFVDKAKLESLSQLGDGCFTVLCDVTVTHDSLPVELPFHLGRVLRDGRGTDVTFHVGRRKFHAHSPVLAARPPVFEAQLYGPMADKDMGRVKIVGVKPFIFETMLHYIYTDFLPPCPDEGGYSAAAMQHLLVAADRYGLDRLKLMCEEELCKRIDAETIATMSMLADQHHCKRLKDACLELFPAAARGRPRGKRVKSTTPIVSNKLRRGLRSDTKLRRVLRSDKEGYVEMALP</sequence>
<dbReference type="PROSITE" id="PS50144">
    <property type="entry name" value="MATH"/>
    <property type="match status" value="1"/>
</dbReference>
<dbReference type="SMART" id="SM00225">
    <property type="entry name" value="BTB"/>
    <property type="match status" value="1"/>
</dbReference>
<dbReference type="InterPro" id="IPR045005">
    <property type="entry name" value="BPM1-6"/>
</dbReference>
<dbReference type="Pfam" id="PF22486">
    <property type="entry name" value="MATH_2"/>
    <property type="match status" value="1"/>
</dbReference>
<dbReference type="Pfam" id="PF00651">
    <property type="entry name" value="BTB"/>
    <property type="match status" value="1"/>
</dbReference>
<dbReference type="Pfam" id="PF24570">
    <property type="entry name" value="BACK_BPM_SPOP"/>
    <property type="match status" value="1"/>
</dbReference>
<evidence type="ECO:0000256" key="2">
    <source>
        <dbReference type="ARBA" id="ARBA00010846"/>
    </source>
</evidence>
<dbReference type="InterPro" id="IPR002083">
    <property type="entry name" value="MATH/TRAF_dom"/>
</dbReference>
<gene>
    <name evidence="5" type="ORF">TRITD_2Av1G262660</name>
</gene>
<keyword evidence="6" id="KW-1185">Reference proteome</keyword>
<evidence type="ECO:0000259" key="4">
    <source>
        <dbReference type="PROSITE" id="PS50144"/>
    </source>
</evidence>
<dbReference type="AlphaFoldDB" id="A0A9R1P4U3"/>
<feature type="domain" description="MATH" evidence="4">
    <location>
        <begin position="20"/>
        <end position="150"/>
    </location>
</feature>
<comment type="pathway">
    <text evidence="1">Protein modification; protein ubiquitination.</text>
</comment>
<dbReference type="Proteomes" id="UP000324705">
    <property type="component" value="Chromosome 2A"/>
</dbReference>
<dbReference type="CDD" id="cd00121">
    <property type="entry name" value="MATH"/>
    <property type="match status" value="1"/>
</dbReference>
<dbReference type="EMBL" id="LT934113">
    <property type="protein sequence ID" value="VAH36871.1"/>
    <property type="molecule type" value="Genomic_DNA"/>
</dbReference>
<accession>A0A9R1P4U3</accession>
<reference evidence="5 6" key="1">
    <citation type="submission" date="2017-09" db="EMBL/GenBank/DDBJ databases">
        <authorList>
            <consortium name="International Durum Wheat Genome Sequencing Consortium (IDWGSC)"/>
            <person name="Milanesi L."/>
        </authorList>
    </citation>
    <scope>NUCLEOTIDE SEQUENCE [LARGE SCALE GENOMIC DNA]</scope>
    <source>
        <strain evidence="6">cv. Svevo</strain>
    </source>
</reference>
<dbReference type="InterPro" id="IPR056423">
    <property type="entry name" value="BACK_BPM_SPOP"/>
</dbReference>
<dbReference type="SUPFAM" id="SSF49599">
    <property type="entry name" value="TRAF domain-like"/>
    <property type="match status" value="1"/>
</dbReference>
<evidence type="ECO:0000256" key="1">
    <source>
        <dbReference type="ARBA" id="ARBA00004906"/>
    </source>
</evidence>